<dbReference type="AlphaFoldDB" id="A0A6J4HAQ6"/>
<name>A0A6J4HAQ6_9CHLR</name>
<gene>
    <name evidence="1" type="ORF">AVDCRST_MAG26-408</name>
</gene>
<reference evidence="1" key="1">
    <citation type="submission" date="2020-02" db="EMBL/GenBank/DDBJ databases">
        <authorList>
            <person name="Meier V. D."/>
        </authorList>
    </citation>
    <scope>NUCLEOTIDE SEQUENCE</scope>
    <source>
        <strain evidence="1">AVDCRST_MAG26</strain>
    </source>
</reference>
<organism evidence="1">
    <name type="scientific">uncultured Chloroflexia bacterium</name>
    <dbReference type="NCBI Taxonomy" id="1672391"/>
    <lineage>
        <taxon>Bacteria</taxon>
        <taxon>Bacillati</taxon>
        <taxon>Chloroflexota</taxon>
        <taxon>Chloroflexia</taxon>
        <taxon>environmental samples</taxon>
    </lineage>
</organism>
<proteinExistence type="predicted"/>
<dbReference type="EMBL" id="CADCTK010000098">
    <property type="protein sequence ID" value="CAA9218178.1"/>
    <property type="molecule type" value="Genomic_DNA"/>
</dbReference>
<evidence type="ECO:0000313" key="1">
    <source>
        <dbReference type="EMBL" id="CAA9218178.1"/>
    </source>
</evidence>
<accession>A0A6J4HAQ6</accession>
<sequence length="455" mass="50046">MKQLEFGVADFPPAWEQVAALYRAVLDLGRPATETLYACLRQYGIEPTVHVAGELFVSNPVLVPGYIVDRMTEDLNRFVDQRRDAVRDAAGLLALVPPEVRAGLTSDEVAAVLWERLQSEPPLASLDAFLVDTGNGLAPSYIEWQTVGTYATMARWALRCAHSAWGPLAAASPVATRGWDMATLDRRLATLYLAGIEDDPRRGVILDYKPLEQKSRREFFAIQELTGGPARGWGILDPREVVYMTLPGSARAQPCYRRDGALVPIHRAYSRLVHSDIVGRLLPDCTLDERSALQRLFGDPNIHWVSHPIHFYYGTKANFVDYHRDSLSPYVPETRLVTDDLLDAFRRAGRDPLTGLVYKPTLGNSGQAVEADPALANVEPGGLLQARIHPVACHPTLFGPRVPEIRLMGIPDAGRLTGAALYNRVMPVDSFKSNASVVAARGEPGTGEGFGFVVW</sequence>
<protein>
    <submittedName>
        <fullName evidence="1">Uncharacterized protein</fullName>
    </submittedName>
</protein>